<organism evidence="2 3">
    <name type="scientific">Hibiscus sabdariffa</name>
    <name type="common">roselle</name>
    <dbReference type="NCBI Taxonomy" id="183260"/>
    <lineage>
        <taxon>Eukaryota</taxon>
        <taxon>Viridiplantae</taxon>
        <taxon>Streptophyta</taxon>
        <taxon>Embryophyta</taxon>
        <taxon>Tracheophyta</taxon>
        <taxon>Spermatophyta</taxon>
        <taxon>Magnoliopsida</taxon>
        <taxon>eudicotyledons</taxon>
        <taxon>Gunneridae</taxon>
        <taxon>Pentapetalae</taxon>
        <taxon>rosids</taxon>
        <taxon>malvids</taxon>
        <taxon>Malvales</taxon>
        <taxon>Malvaceae</taxon>
        <taxon>Malvoideae</taxon>
        <taxon>Hibiscus</taxon>
    </lineage>
</organism>
<dbReference type="Proteomes" id="UP001472677">
    <property type="component" value="Unassembled WGS sequence"/>
</dbReference>
<reference evidence="2 3" key="1">
    <citation type="journal article" date="2024" name="G3 (Bethesda)">
        <title>Genome assembly of Hibiscus sabdariffa L. provides insights into metabolisms of medicinal natural products.</title>
        <authorList>
            <person name="Kim T."/>
        </authorList>
    </citation>
    <scope>NUCLEOTIDE SEQUENCE [LARGE SCALE GENOMIC DNA]</scope>
    <source>
        <strain evidence="2">TK-2024</strain>
        <tissue evidence="2">Old leaves</tissue>
    </source>
</reference>
<evidence type="ECO:0000256" key="1">
    <source>
        <dbReference type="SAM" id="MobiDB-lite"/>
    </source>
</evidence>
<protein>
    <submittedName>
        <fullName evidence="2">Uncharacterized protein</fullName>
    </submittedName>
</protein>
<proteinExistence type="predicted"/>
<accession>A0ABR2EYQ5</accession>
<dbReference type="EMBL" id="JBBPBM010000009">
    <property type="protein sequence ID" value="KAK8567833.1"/>
    <property type="molecule type" value="Genomic_DNA"/>
</dbReference>
<comment type="caution">
    <text evidence="2">The sequence shown here is derived from an EMBL/GenBank/DDBJ whole genome shotgun (WGS) entry which is preliminary data.</text>
</comment>
<evidence type="ECO:0000313" key="2">
    <source>
        <dbReference type="EMBL" id="KAK8567833.1"/>
    </source>
</evidence>
<keyword evidence="3" id="KW-1185">Reference proteome</keyword>
<feature type="region of interest" description="Disordered" evidence="1">
    <location>
        <begin position="1"/>
        <end position="31"/>
    </location>
</feature>
<feature type="compositionally biased region" description="Polar residues" evidence="1">
    <location>
        <begin position="1"/>
        <end position="10"/>
    </location>
</feature>
<gene>
    <name evidence="2" type="ORF">V6N12_006404</name>
</gene>
<sequence length="146" mass="15774">MSGFVSNTWGPNREADEFPGTGFESSTTEDVNCGGIGGEIVVTEGFLFGEEEEAEGKVGIVFELEGNLGELGRGETGGEENGGDVAVLPWSSIDRSSPWETDYKFAEKGYGDDSANKVLEFERFRVYTGACNSKRGGFDSWTKMVI</sequence>
<name>A0ABR2EYQ5_9ROSI</name>
<evidence type="ECO:0000313" key="3">
    <source>
        <dbReference type="Proteomes" id="UP001472677"/>
    </source>
</evidence>